<evidence type="ECO:0000256" key="3">
    <source>
        <dbReference type="ARBA" id="ARBA00022690"/>
    </source>
</evidence>
<evidence type="ECO:0000259" key="8">
    <source>
        <dbReference type="PROSITE" id="PS50279"/>
    </source>
</evidence>
<dbReference type="Proteomes" id="UP000001646">
    <property type="component" value="Unplaced"/>
</dbReference>
<evidence type="ECO:0000256" key="5">
    <source>
        <dbReference type="ARBA" id="ARBA00022900"/>
    </source>
</evidence>
<dbReference type="InterPro" id="IPR050098">
    <property type="entry name" value="TFPI/VKTCI-like"/>
</dbReference>
<dbReference type="SUPFAM" id="SSF57362">
    <property type="entry name" value="BPTI-like"/>
    <property type="match status" value="2"/>
</dbReference>
<dbReference type="GO" id="GO:0004867">
    <property type="term" value="F:serine-type endopeptidase inhibitor activity"/>
    <property type="evidence" value="ECO:0000318"/>
    <property type="project" value="GO_Central"/>
</dbReference>
<reference evidence="9" key="1">
    <citation type="submission" date="2009-12" db="EMBL/GenBank/DDBJ databases">
        <title>The Genome Sequence of Anolis carolinensis (Green Anole Lizard).</title>
        <authorList>
            <consortium name="The Genome Sequencing Platform"/>
            <person name="Di Palma F."/>
            <person name="Alfoldi J."/>
            <person name="Heiman D."/>
            <person name="Young S."/>
            <person name="Grabherr M."/>
            <person name="Johnson J."/>
            <person name="Lander E.S."/>
            <person name="Lindblad-Toh K."/>
        </authorList>
    </citation>
    <scope>NUCLEOTIDE SEQUENCE [LARGE SCALE GENOMIC DNA]</scope>
    <source>
        <strain evidence="9">JBL SC #1</strain>
    </source>
</reference>
<dbReference type="CDD" id="cd00109">
    <property type="entry name" value="Kunitz-type"/>
    <property type="match status" value="2"/>
</dbReference>
<protein>
    <recommendedName>
        <fullName evidence="8">BPTI/Kunitz inhibitor domain-containing protein</fullName>
    </recommendedName>
</protein>
<organism evidence="9 10">
    <name type="scientific">Anolis carolinensis</name>
    <name type="common">Green anole</name>
    <name type="synonym">American chameleon</name>
    <dbReference type="NCBI Taxonomy" id="28377"/>
    <lineage>
        <taxon>Eukaryota</taxon>
        <taxon>Metazoa</taxon>
        <taxon>Chordata</taxon>
        <taxon>Craniata</taxon>
        <taxon>Vertebrata</taxon>
        <taxon>Euteleostomi</taxon>
        <taxon>Lepidosauria</taxon>
        <taxon>Squamata</taxon>
        <taxon>Bifurcata</taxon>
        <taxon>Unidentata</taxon>
        <taxon>Episquamata</taxon>
        <taxon>Toxicofera</taxon>
        <taxon>Iguania</taxon>
        <taxon>Dactyloidae</taxon>
        <taxon>Anolis</taxon>
    </lineage>
</organism>
<dbReference type="PROSITE" id="PS50279">
    <property type="entry name" value="BPTI_KUNITZ_2"/>
    <property type="match status" value="2"/>
</dbReference>
<dbReference type="InterPro" id="IPR002223">
    <property type="entry name" value="Kunitz_BPTI"/>
</dbReference>
<evidence type="ECO:0000256" key="7">
    <source>
        <dbReference type="SAM" id="SignalP"/>
    </source>
</evidence>
<feature type="domain" description="BPTI/Kunitz inhibitor" evidence="8">
    <location>
        <begin position="77"/>
        <end position="127"/>
    </location>
</feature>
<feature type="chain" id="PRO_5032279404" description="BPTI/Kunitz inhibitor domain-containing protein" evidence="7">
    <location>
        <begin position="22"/>
        <end position="168"/>
    </location>
</feature>
<dbReference type="eggNOG" id="KOG4295">
    <property type="taxonomic scope" value="Eukaryota"/>
</dbReference>
<dbReference type="GO" id="GO:0005615">
    <property type="term" value="C:extracellular space"/>
    <property type="evidence" value="ECO:0000318"/>
    <property type="project" value="GO_Central"/>
</dbReference>
<dbReference type="Ensembl" id="ENSACAT00000000110.3">
    <property type="protein sequence ID" value="ENSACAP00000000108.3"/>
    <property type="gene ID" value="ENSACAG00000000113.3"/>
</dbReference>
<dbReference type="InterPro" id="IPR036880">
    <property type="entry name" value="Kunitz_BPTI_sf"/>
</dbReference>
<evidence type="ECO:0000256" key="4">
    <source>
        <dbReference type="ARBA" id="ARBA00022729"/>
    </source>
</evidence>
<feature type="signal peptide" evidence="7">
    <location>
        <begin position="1"/>
        <end position="21"/>
    </location>
</feature>
<keyword evidence="4 7" id="KW-0732">Signal</keyword>
<dbReference type="SMART" id="SM00131">
    <property type="entry name" value="KU"/>
    <property type="match status" value="2"/>
</dbReference>
<keyword evidence="3" id="KW-0646">Protease inhibitor</keyword>
<keyword evidence="6" id="KW-1015">Disulfide bond</keyword>
<dbReference type="HOGENOM" id="CLU_164133_0_3_1"/>
<dbReference type="FunFam" id="4.10.410.10:FF:000021">
    <property type="entry name" value="Serine protease inhibitor, putative"/>
    <property type="match status" value="1"/>
</dbReference>
<name>H9G3A1_ANOCA</name>
<dbReference type="InParanoid" id="H9G3A1"/>
<dbReference type="PRINTS" id="PR00759">
    <property type="entry name" value="BASICPTASE"/>
</dbReference>
<dbReference type="Gene3D" id="4.10.410.10">
    <property type="entry name" value="Pancreatic trypsin inhibitor Kunitz domain"/>
    <property type="match status" value="2"/>
</dbReference>
<keyword evidence="5" id="KW-0722">Serine protease inhibitor</keyword>
<dbReference type="InterPro" id="IPR020901">
    <property type="entry name" value="Prtase_inh_Kunz-CS"/>
</dbReference>
<dbReference type="GO" id="GO:0044483">
    <property type="term" value="P:venom-mediated perturbation of hemostasis"/>
    <property type="evidence" value="ECO:0007669"/>
    <property type="project" value="UniProtKB-ARBA"/>
</dbReference>
<sequence>STVEFVKLLLSFLSFLEETICSLPKKTGLCRAAFHRFYFNSETGQCESFTYGGCEGNANNFLTWDECFSKCEDKFICSLPRETGRCRRSFRRFYFDSKSGQCESFRYSGRGGNANNFLTQDDCVTKCGGKVKVNNPQVLFLMSKGLHHGLYCIILRMLTNQTGVKSSS</sequence>
<dbReference type="PANTHER" id="PTHR10083:SF376">
    <property type="entry name" value="SERINE PEPTIDASE INHIBITOR, KUNITZ TYPE, 3"/>
    <property type="match status" value="1"/>
</dbReference>
<keyword evidence="2" id="KW-0964">Secreted</keyword>
<keyword evidence="10" id="KW-1185">Reference proteome</keyword>
<evidence type="ECO:0000313" key="10">
    <source>
        <dbReference type="Proteomes" id="UP000001646"/>
    </source>
</evidence>
<dbReference type="Pfam" id="PF00014">
    <property type="entry name" value="Kunitz_BPTI"/>
    <property type="match status" value="2"/>
</dbReference>
<evidence type="ECO:0000256" key="2">
    <source>
        <dbReference type="ARBA" id="ARBA00022525"/>
    </source>
</evidence>
<evidence type="ECO:0000313" key="9">
    <source>
        <dbReference type="Ensembl" id="ENSACAP00000000108.3"/>
    </source>
</evidence>
<dbReference type="GeneTree" id="ENSGT00940000162037"/>
<evidence type="ECO:0000256" key="6">
    <source>
        <dbReference type="ARBA" id="ARBA00023157"/>
    </source>
</evidence>
<reference evidence="9" key="2">
    <citation type="submission" date="2025-08" db="UniProtKB">
        <authorList>
            <consortium name="Ensembl"/>
        </authorList>
    </citation>
    <scope>IDENTIFICATION</scope>
</reference>
<dbReference type="STRING" id="28377.ENSACAP00000000108"/>
<comment type="subcellular location">
    <subcellularLocation>
        <location evidence="1">Secreted</location>
    </subcellularLocation>
</comment>
<dbReference type="PANTHER" id="PTHR10083">
    <property type="entry name" value="KUNITZ-TYPE PROTEASE INHIBITOR-RELATED"/>
    <property type="match status" value="1"/>
</dbReference>
<dbReference type="AlphaFoldDB" id="H9G3A1"/>
<accession>H9G3A1</accession>
<reference evidence="9" key="3">
    <citation type="submission" date="2025-09" db="UniProtKB">
        <authorList>
            <consortium name="Ensembl"/>
        </authorList>
    </citation>
    <scope>IDENTIFICATION</scope>
</reference>
<evidence type="ECO:0000256" key="1">
    <source>
        <dbReference type="ARBA" id="ARBA00004613"/>
    </source>
</evidence>
<proteinExistence type="predicted"/>
<dbReference type="PROSITE" id="PS00280">
    <property type="entry name" value="BPTI_KUNITZ_1"/>
    <property type="match status" value="1"/>
</dbReference>
<feature type="domain" description="BPTI/Kunitz inhibitor" evidence="8">
    <location>
        <begin position="21"/>
        <end position="71"/>
    </location>
</feature>